<dbReference type="Pfam" id="PF04606">
    <property type="entry name" value="Ogr_Delta"/>
    <property type="match status" value="1"/>
</dbReference>
<reference evidence="2 3" key="1">
    <citation type="submission" date="2019-03" db="EMBL/GenBank/DDBJ databases">
        <title>Genomic Encyclopedia of Type Strains, Phase IV (KMG-IV): sequencing the most valuable type-strain genomes for metagenomic binning, comparative biology and taxonomic classification.</title>
        <authorList>
            <person name="Goeker M."/>
        </authorList>
    </citation>
    <scope>NUCLEOTIDE SEQUENCE [LARGE SCALE GENOMIC DNA]</scope>
    <source>
        <strain evidence="2 3">DSM 15534</strain>
    </source>
</reference>
<keyword evidence="3" id="KW-1185">Reference proteome</keyword>
<dbReference type="RefSeq" id="WP_132690542.1">
    <property type="nucleotide sequence ID" value="NZ_SMFT01000002.1"/>
</dbReference>
<name>A0A4R1G1C7_9PAST</name>
<sequence>MARTTNIYCKICGSKSVVTRTERMTSDYSRLYCSCRNPDCRHKFVMNLEFSHSTSTSQLTKDQLFSYLIKNLSVNDKKDLKKLLDE</sequence>
<protein>
    <submittedName>
        <fullName evidence="2">Ogr/Delta-like zinc finger protein</fullName>
    </submittedName>
</protein>
<feature type="domain" description="Zinc finger Ogr/Delta-type" evidence="1">
    <location>
        <begin position="9"/>
        <end position="53"/>
    </location>
</feature>
<comment type="caution">
    <text evidence="2">The sequence shown here is derived from an EMBL/GenBank/DDBJ whole genome shotgun (WGS) entry which is preliminary data.</text>
</comment>
<evidence type="ECO:0000259" key="1">
    <source>
        <dbReference type="Pfam" id="PF04606"/>
    </source>
</evidence>
<evidence type="ECO:0000313" key="3">
    <source>
        <dbReference type="Proteomes" id="UP000294702"/>
    </source>
</evidence>
<dbReference type="InterPro" id="IPR007684">
    <property type="entry name" value="Znf_Ogr/Delta"/>
</dbReference>
<gene>
    <name evidence="2" type="ORF">EV694_1245</name>
</gene>
<proteinExistence type="predicted"/>
<evidence type="ECO:0000313" key="2">
    <source>
        <dbReference type="EMBL" id="TCJ98818.1"/>
    </source>
</evidence>
<dbReference type="EMBL" id="SMFT01000002">
    <property type="protein sequence ID" value="TCJ98818.1"/>
    <property type="molecule type" value="Genomic_DNA"/>
</dbReference>
<accession>A0A4R1G1C7</accession>
<dbReference type="OrthoDB" id="6895359at2"/>
<dbReference type="AlphaFoldDB" id="A0A4R1G1C7"/>
<organism evidence="2 3">
    <name type="scientific">Volucribacter psittacicida</name>
    <dbReference type="NCBI Taxonomy" id="203482"/>
    <lineage>
        <taxon>Bacteria</taxon>
        <taxon>Pseudomonadati</taxon>
        <taxon>Pseudomonadota</taxon>
        <taxon>Gammaproteobacteria</taxon>
        <taxon>Pasteurellales</taxon>
        <taxon>Pasteurellaceae</taxon>
        <taxon>Volucribacter</taxon>
    </lineage>
</organism>
<dbReference type="Proteomes" id="UP000294702">
    <property type="component" value="Unassembled WGS sequence"/>
</dbReference>